<evidence type="ECO:0000313" key="3">
    <source>
        <dbReference type="EMBL" id="REG82496.1"/>
    </source>
</evidence>
<proteinExistence type="predicted"/>
<dbReference type="GO" id="GO:0000160">
    <property type="term" value="P:phosphorelay signal transduction system"/>
    <property type="evidence" value="ECO:0007669"/>
    <property type="project" value="InterPro"/>
</dbReference>
<dbReference type="InterPro" id="IPR011006">
    <property type="entry name" value="CheY-like_superfamily"/>
</dbReference>
<dbReference type="PROSITE" id="PS50110">
    <property type="entry name" value="RESPONSE_REGULATORY"/>
    <property type="match status" value="1"/>
</dbReference>
<dbReference type="PANTHER" id="PTHR44520:SF2">
    <property type="entry name" value="RESPONSE REGULATOR RCP1"/>
    <property type="match status" value="1"/>
</dbReference>
<dbReference type="Gene3D" id="3.40.50.2300">
    <property type="match status" value="1"/>
</dbReference>
<dbReference type="OrthoDB" id="1524091at2"/>
<dbReference type="SUPFAM" id="SSF52172">
    <property type="entry name" value="CheY-like"/>
    <property type="match status" value="1"/>
</dbReference>
<keyword evidence="4" id="KW-1185">Reference proteome</keyword>
<accession>A0A3E0DIN0</accession>
<evidence type="ECO:0000256" key="1">
    <source>
        <dbReference type="PROSITE-ProRule" id="PRU00169"/>
    </source>
</evidence>
<evidence type="ECO:0000259" key="2">
    <source>
        <dbReference type="PROSITE" id="PS50110"/>
    </source>
</evidence>
<dbReference type="CDD" id="cd00156">
    <property type="entry name" value="REC"/>
    <property type="match status" value="1"/>
</dbReference>
<protein>
    <submittedName>
        <fullName evidence="3">Response regulator receiver domain-containing protein</fullName>
    </submittedName>
</protein>
<keyword evidence="1" id="KW-0597">Phosphoprotein</keyword>
<dbReference type="InterPro" id="IPR052893">
    <property type="entry name" value="TCS_response_regulator"/>
</dbReference>
<evidence type="ECO:0000313" key="4">
    <source>
        <dbReference type="Proteomes" id="UP000256405"/>
    </source>
</evidence>
<gene>
    <name evidence="3" type="ORF">C8N25_12127</name>
</gene>
<feature type="modified residue" description="4-aspartylphosphate" evidence="1">
    <location>
        <position position="65"/>
    </location>
</feature>
<dbReference type="EMBL" id="QUNF01000021">
    <property type="protein sequence ID" value="REG82496.1"/>
    <property type="molecule type" value="Genomic_DNA"/>
</dbReference>
<dbReference type="SMART" id="SM00448">
    <property type="entry name" value="REC"/>
    <property type="match status" value="1"/>
</dbReference>
<dbReference type="Pfam" id="PF00072">
    <property type="entry name" value="Response_reg"/>
    <property type="match status" value="1"/>
</dbReference>
<feature type="domain" description="Response regulatory" evidence="2">
    <location>
        <begin position="7"/>
        <end position="132"/>
    </location>
</feature>
<dbReference type="AlphaFoldDB" id="A0A3E0DIN0"/>
<reference evidence="3 4" key="1">
    <citation type="submission" date="2018-08" db="EMBL/GenBank/DDBJ databases">
        <title>Genomic Encyclopedia of Archaeal and Bacterial Type Strains, Phase II (KMG-II): from individual species to whole genera.</title>
        <authorList>
            <person name="Goeker M."/>
        </authorList>
    </citation>
    <scope>NUCLEOTIDE SEQUENCE [LARGE SCALE GENOMIC DNA]</scope>
    <source>
        <strain evidence="3 4">DSM 15986</strain>
    </source>
</reference>
<organism evidence="3 4">
    <name type="scientific">Algoriphagus antarcticus</name>
    <dbReference type="NCBI Taxonomy" id="238540"/>
    <lineage>
        <taxon>Bacteria</taxon>
        <taxon>Pseudomonadati</taxon>
        <taxon>Bacteroidota</taxon>
        <taxon>Cytophagia</taxon>
        <taxon>Cytophagales</taxon>
        <taxon>Cyclobacteriaceae</taxon>
        <taxon>Algoriphagus</taxon>
    </lineage>
</organism>
<sequence length="132" mass="15255">MTQITKRFLLVDDDPISNLITKMMLKKSFDEVHIKDFTIPEDGLKFMKAEPSHNPPDGKTTLFLDINMPSLSGWDYLEEFELFDASIKEQYDIYILSSSVDPKDINRAKENPLVIDIIEKPLNKVTLLKMFS</sequence>
<dbReference type="RefSeq" id="WP_086543863.1">
    <property type="nucleotide sequence ID" value="NZ_MSSW01000096.1"/>
</dbReference>
<comment type="caution">
    <text evidence="3">The sequence shown here is derived from an EMBL/GenBank/DDBJ whole genome shotgun (WGS) entry which is preliminary data.</text>
</comment>
<dbReference type="InterPro" id="IPR001789">
    <property type="entry name" value="Sig_transdc_resp-reg_receiver"/>
</dbReference>
<dbReference type="Proteomes" id="UP000256405">
    <property type="component" value="Unassembled WGS sequence"/>
</dbReference>
<dbReference type="PANTHER" id="PTHR44520">
    <property type="entry name" value="RESPONSE REGULATOR RCP1-RELATED"/>
    <property type="match status" value="1"/>
</dbReference>
<name>A0A3E0DIN0_9BACT</name>